<dbReference type="EMBL" id="CP001087">
    <property type="protein sequence ID" value="ACN14986.1"/>
    <property type="molecule type" value="Genomic_DNA"/>
</dbReference>
<dbReference type="STRING" id="177437.HRM2_18850"/>
<organism evidence="1 2">
    <name type="scientific">Desulforapulum autotrophicum (strain ATCC 43914 / DSM 3382 / VKM B-1955 / HRM2)</name>
    <name type="common">Desulfobacterium autotrophicum</name>
    <dbReference type="NCBI Taxonomy" id="177437"/>
    <lineage>
        <taxon>Bacteria</taxon>
        <taxon>Pseudomonadati</taxon>
        <taxon>Thermodesulfobacteriota</taxon>
        <taxon>Desulfobacteria</taxon>
        <taxon>Desulfobacterales</taxon>
        <taxon>Desulfobacteraceae</taxon>
        <taxon>Desulforapulum</taxon>
    </lineage>
</organism>
<name>C0QBX4_DESAH</name>
<dbReference type="HOGENOM" id="CLU_527597_0_0_7"/>
<dbReference type="NCBIfam" id="NF033874">
    <property type="entry name" value="SidJ_rel_pseudo"/>
    <property type="match status" value="1"/>
</dbReference>
<keyword evidence="2" id="KW-1185">Reference proteome</keyword>
<accession>C0QBX4</accession>
<dbReference type="KEGG" id="dat:HRM2_18850"/>
<evidence type="ECO:0000313" key="2">
    <source>
        <dbReference type="Proteomes" id="UP000000442"/>
    </source>
</evidence>
<dbReference type="RefSeq" id="WP_015903772.1">
    <property type="nucleotide sequence ID" value="NC_012108.1"/>
</dbReference>
<dbReference type="AlphaFoldDB" id="C0QBX4"/>
<protein>
    <submittedName>
        <fullName evidence="1">Uncharacterized protein</fullName>
    </submittedName>
</protein>
<reference evidence="1 2" key="1">
    <citation type="journal article" date="2009" name="Environ. Microbiol.">
        <title>Genome sequence of Desulfobacterium autotrophicum HRM2, a marine sulfate reducer oxidizing organic carbon completely to carbon dioxide.</title>
        <authorList>
            <person name="Strittmatter A.W."/>
            <person name="Liesegang H."/>
            <person name="Rabus R."/>
            <person name="Decker I."/>
            <person name="Amann J."/>
            <person name="Andres S."/>
            <person name="Henne A."/>
            <person name="Fricke W.F."/>
            <person name="Martinez-Arias R."/>
            <person name="Bartels D."/>
            <person name="Goesmann A."/>
            <person name="Krause L."/>
            <person name="Puehler A."/>
            <person name="Klenk H.P."/>
            <person name="Richter M."/>
            <person name="Schuler M."/>
            <person name="Gloeckner F.O."/>
            <person name="Meyerdierks A."/>
            <person name="Gottschalk G."/>
            <person name="Amann R."/>
        </authorList>
    </citation>
    <scope>NUCLEOTIDE SEQUENCE [LARGE SCALE GENOMIC DNA]</scope>
    <source>
        <strain evidence="2">ATCC 43914 / DSM 3382 / HRM2</strain>
    </source>
</reference>
<dbReference type="eggNOG" id="COG1413">
    <property type="taxonomic scope" value="Bacteria"/>
</dbReference>
<evidence type="ECO:0000313" key="1">
    <source>
        <dbReference type="EMBL" id="ACN14986.1"/>
    </source>
</evidence>
<dbReference type="Proteomes" id="UP000000442">
    <property type="component" value="Chromosome"/>
</dbReference>
<sequence>MTIPTRAGENVPESIEYRLLNQELDFPAAYMAVKAIGERLVRSAASVTDKTVNALIFLIQSKKFDTQKQALFLFRETAETLITILVTTPKGPGERIIPELQQILVSSTGHRHRAVGEALGNLPLAVKPVTPPDPGKTVVSSRSFEWITNALGIAGQAPFTWRGRSLTAPTQTGRIGVIKFLTPLEDPRNLAVETGWMDFFKIHEHFDFADFDIPRPIKDKEVCLFRIIEIPNTVVIPDKVHPEQLAIAFCAASNYYDYPNEPLDHGAPIDLPRVLGHNAELLGRTAAMGIVHTAVIPLFHNRVQQGRREDGGVYQWERSGRLDRWLESCRHPNFAVSGLRDFEHFAFVQNPRHLHHHIGSHLLSLILVAGSFFRNSLPAKRGNDALGNPVDARELFDLAMFNQAITCAMNRYYSGFTGVDAPPDLPPPSKDLLNSLIDEMGVDNHMEEILRIEDQDRMDNDAFISFLMDRGMALDKANLQERGKANISLSTGPHLGGFNQGISVPRLIDYIFSWASLCICGKFLEQKSSPLKQS</sequence>
<gene>
    <name evidence="1" type="ordered locus">HRM2_18850</name>
</gene>
<dbReference type="OrthoDB" id="5410372at2"/>
<proteinExistence type="predicted"/>